<dbReference type="PANTHER" id="PTHR43808:SF8">
    <property type="entry name" value="PEPTIDASE M20 DIMERISATION DOMAIN-CONTAINING PROTEIN"/>
    <property type="match status" value="1"/>
</dbReference>
<dbReference type="SUPFAM" id="SSF55031">
    <property type="entry name" value="Bacterial exopeptidase dimerisation domain"/>
    <property type="match status" value="1"/>
</dbReference>
<comment type="cofactor">
    <cofactor evidence="1">
        <name>Zn(2+)</name>
        <dbReference type="ChEBI" id="CHEBI:29105"/>
    </cofactor>
</comment>
<evidence type="ECO:0000256" key="5">
    <source>
        <dbReference type="ARBA" id="ARBA00022833"/>
    </source>
</evidence>
<gene>
    <name evidence="6" type="ORF">OGATHE_000171</name>
</gene>
<protein>
    <submittedName>
        <fullName evidence="6">Uncharacterized protein</fullName>
    </submittedName>
</protein>
<evidence type="ECO:0000256" key="1">
    <source>
        <dbReference type="ARBA" id="ARBA00001947"/>
    </source>
</evidence>
<evidence type="ECO:0000313" key="6">
    <source>
        <dbReference type="EMBL" id="KAH3678621.1"/>
    </source>
</evidence>
<dbReference type="PROSITE" id="PS00759">
    <property type="entry name" value="ARGE_DAPE_CPG2_2"/>
    <property type="match status" value="1"/>
</dbReference>
<dbReference type="EMBL" id="JAEUBD010000014">
    <property type="protein sequence ID" value="KAH3678621.1"/>
    <property type="molecule type" value="Genomic_DNA"/>
</dbReference>
<reference evidence="6" key="2">
    <citation type="submission" date="2021-01" db="EMBL/GenBank/DDBJ databases">
        <authorList>
            <person name="Schikora-Tamarit M.A."/>
        </authorList>
    </citation>
    <scope>NUCLEOTIDE SEQUENCE</scope>
    <source>
        <strain evidence="6">NCAIM Y.01608</strain>
    </source>
</reference>
<reference evidence="6" key="1">
    <citation type="journal article" date="2021" name="Open Biol.">
        <title>Shared evolutionary footprints suggest mitochondrial oxidative damage underlies multiple complex I losses in fungi.</title>
        <authorList>
            <person name="Schikora-Tamarit M.A."/>
            <person name="Marcet-Houben M."/>
            <person name="Nosek J."/>
            <person name="Gabaldon T."/>
        </authorList>
    </citation>
    <scope>NUCLEOTIDE SEQUENCE</scope>
    <source>
        <strain evidence="6">NCAIM Y.01608</strain>
    </source>
</reference>
<dbReference type="GO" id="GO:0016787">
    <property type="term" value="F:hydrolase activity"/>
    <property type="evidence" value="ECO:0007669"/>
    <property type="project" value="UniProtKB-KW"/>
</dbReference>
<dbReference type="Pfam" id="PF01546">
    <property type="entry name" value="Peptidase_M20"/>
    <property type="match status" value="1"/>
</dbReference>
<dbReference type="InterPro" id="IPR002933">
    <property type="entry name" value="Peptidase_M20"/>
</dbReference>
<name>A0A1B7SHQ2_9ASCO</name>
<dbReference type="CDD" id="cd05652">
    <property type="entry name" value="M20_ArgE_DapE-like_fungal"/>
    <property type="match status" value="1"/>
</dbReference>
<keyword evidence="5" id="KW-0862">Zinc</keyword>
<evidence type="ECO:0000256" key="3">
    <source>
        <dbReference type="ARBA" id="ARBA00022723"/>
    </source>
</evidence>
<dbReference type="OrthoDB" id="3064516at2759"/>
<keyword evidence="3" id="KW-0479">Metal-binding</keyword>
<dbReference type="Gene3D" id="3.30.70.360">
    <property type="match status" value="1"/>
</dbReference>
<accession>A0A1B7SHQ2</accession>
<dbReference type="SUPFAM" id="SSF53187">
    <property type="entry name" value="Zn-dependent exopeptidases"/>
    <property type="match status" value="1"/>
</dbReference>
<evidence type="ECO:0000313" key="7">
    <source>
        <dbReference type="Proteomes" id="UP000788993"/>
    </source>
</evidence>
<dbReference type="Pfam" id="PF07687">
    <property type="entry name" value="M20_dimer"/>
    <property type="match status" value="1"/>
</dbReference>
<dbReference type="InterPro" id="IPR001261">
    <property type="entry name" value="ArgE/DapE_CS"/>
</dbReference>
<keyword evidence="7" id="KW-1185">Reference proteome</keyword>
<evidence type="ECO:0000256" key="2">
    <source>
        <dbReference type="ARBA" id="ARBA00006247"/>
    </source>
</evidence>
<proteinExistence type="inferred from homology"/>
<dbReference type="PANTHER" id="PTHR43808">
    <property type="entry name" value="ACETYLORNITHINE DEACETYLASE"/>
    <property type="match status" value="1"/>
</dbReference>
<sequence>MRLGIFFSLISSVVSLPFLDGWPQLNLPSALHGPIAKADALGLYPLHKRLVRIESLSFQEQDASQYIAEYLQSLGLTVETIDSQGRNNIYAYLGSTRDTKVLLTSHIDTVPPYIEYYDDGDRIYGRGSCDAKGSVAAQITAFTELYEENKVHEGDIALLFVVGEETGGDGMLTVDKEIHANWDMVVFGEPTENKLAVGHKGVYYFKIQVHGLSSHSGYPELGKDANNELIRIMYEISTTEWPSDEVLGATTVNIGLINAGTAANVVSPIAECEVLMRVSVKADEIQKIVDNILEKYQDVEVTVVQKADPTYLDYDVPGFDTMLAAYFTDVPNLTQRGFKRYLYGPGSILVAHGDHEYVSHESLEDAVEGYKKLVAYGLK</sequence>
<dbReference type="InterPro" id="IPR036264">
    <property type="entry name" value="Bact_exopeptidase_dim_dom"/>
</dbReference>
<dbReference type="Gene3D" id="3.40.630.10">
    <property type="entry name" value="Zn peptidases"/>
    <property type="match status" value="1"/>
</dbReference>
<dbReference type="PROSITE" id="PS00758">
    <property type="entry name" value="ARGE_DAPE_CPG2_1"/>
    <property type="match status" value="1"/>
</dbReference>
<dbReference type="AlphaFoldDB" id="A0A1B7SHQ2"/>
<dbReference type="InterPro" id="IPR050072">
    <property type="entry name" value="Peptidase_M20A"/>
</dbReference>
<comment type="similarity">
    <text evidence="2">Belongs to the peptidase M20A family.</text>
</comment>
<dbReference type="Proteomes" id="UP000788993">
    <property type="component" value="Unassembled WGS sequence"/>
</dbReference>
<dbReference type="RefSeq" id="XP_018210934.1">
    <property type="nucleotide sequence ID" value="XM_018357531.1"/>
</dbReference>
<comment type="caution">
    <text evidence="6">The sequence shown here is derived from an EMBL/GenBank/DDBJ whole genome shotgun (WGS) entry which is preliminary data.</text>
</comment>
<dbReference type="GO" id="GO:0046872">
    <property type="term" value="F:metal ion binding"/>
    <property type="evidence" value="ECO:0007669"/>
    <property type="project" value="UniProtKB-KW"/>
</dbReference>
<organism evidence="6 7">
    <name type="scientific">Ogataea polymorpha</name>
    <dbReference type="NCBI Taxonomy" id="460523"/>
    <lineage>
        <taxon>Eukaryota</taxon>
        <taxon>Fungi</taxon>
        <taxon>Dikarya</taxon>
        <taxon>Ascomycota</taxon>
        <taxon>Saccharomycotina</taxon>
        <taxon>Pichiomycetes</taxon>
        <taxon>Pichiales</taxon>
        <taxon>Pichiaceae</taxon>
        <taxon>Ogataea</taxon>
    </lineage>
</organism>
<evidence type="ECO:0000256" key="4">
    <source>
        <dbReference type="ARBA" id="ARBA00022801"/>
    </source>
</evidence>
<keyword evidence="4" id="KW-0378">Hydrolase</keyword>
<dbReference type="InterPro" id="IPR011650">
    <property type="entry name" value="Peptidase_M20_dimer"/>
</dbReference>